<feature type="region of interest" description="Disordered" evidence="1">
    <location>
        <begin position="1"/>
        <end position="44"/>
    </location>
</feature>
<evidence type="ECO:0000313" key="3">
    <source>
        <dbReference type="Proteomes" id="UP001195769"/>
    </source>
</evidence>
<protein>
    <submittedName>
        <fullName evidence="2">Uncharacterized protein</fullName>
    </submittedName>
</protein>
<proteinExistence type="predicted"/>
<keyword evidence="3" id="KW-1185">Reference proteome</keyword>
<dbReference type="Proteomes" id="UP001195769">
    <property type="component" value="Unassembled WGS sequence"/>
</dbReference>
<sequence length="190" mass="20975">MAVAPFLMPIESPTRNRATTPTRLKPPSYPAPVTTTSPIPPDGHIQYPEFMSQHQLKQAHHLVRSSLLFEPESSQLSTHQLPDLSVVVLPSQPTSYPYSQNTTRSTSDVYFDSATPYSSLSRVRQAVPPPPSTPVRRIDGDRYRTADQDSARITCKASDPVQVPDLKIELATRMSSAVPVYLIAEYGAKS</sequence>
<organism evidence="2 3">
    <name type="scientific">Suillus fuscotomentosus</name>
    <dbReference type="NCBI Taxonomy" id="1912939"/>
    <lineage>
        <taxon>Eukaryota</taxon>
        <taxon>Fungi</taxon>
        <taxon>Dikarya</taxon>
        <taxon>Basidiomycota</taxon>
        <taxon>Agaricomycotina</taxon>
        <taxon>Agaricomycetes</taxon>
        <taxon>Agaricomycetidae</taxon>
        <taxon>Boletales</taxon>
        <taxon>Suillineae</taxon>
        <taxon>Suillaceae</taxon>
        <taxon>Suillus</taxon>
    </lineage>
</organism>
<feature type="compositionally biased region" description="Polar residues" evidence="1">
    <location>
        <begin position="13"/>
        <end position="22"/>
    </location>
</feature>
<reference evidence="2" key="1">
    <citation type="journal article" date="2020" name="New Phytol.">
        <title>Comparative genomics reveals dynamic genome evolution in host specialist ectomycorrhizal fungi.</title>
        <authorList>
            <person name="Lofgren L.A."/>
            <person name="Nguyen N.H."/>
            <person name="Vilgalys R."/>
            <person name="Ruytinx J."/>
            <person name="Liao H.L."/>
            <person name="Branco S."/>
            <person name="Kuo A."/>
            <person name="LaButti K."/>
            <person name="Lipzen A."/>
            <person name="Andreopoulos W."/>
            <person name="Pangilinan J."/>
            <person name="Riley R."/>
            <person name="Hundley H."/>
            <person name="Na H."/>
            <person name="Barry K."/>
            <person name="Grigoriev I.V."/>
            <person name="Stajich J.E."/>
            <person name="Kennedy P.G."/>
        </authorList>
    </citation>
    <scope>NUCLEOTIDE SEQUENCE</scope>
    <source>
        <strain evidence="2">FC203</strain>
    </source>
</reference>
<accession>A0AAD4DNN9</accession>
<evidence type="ECO:0000313" key="2">
    <source>
        <dbReference type="EMBL" id="KAG1886865.1"/>
    </source>
</evidence>
<gene>
    <name evidence="2" type="ORF">F5891DRAFT_1200576</name>
</gene>
<dbReference type="RefSeq" id="XP_041216706.1">
    <property type="nucleotide sequence ID" value="XM_041368833.1"/>
</dbReference>
<evidence type="ECO:0000256" key="1">
    <source>
        <dbReference type="SAM" id="MobiDB-lite"/>
    </source>
</evidence>
<dbReference type="EMBL" id="JABBWK010000244">
    <property type="protein sequence ID" value="KAG1886865.1"/>
    <property type="molecule type" value="Genomic_DNA"/>
</dbReference>
<dbReference type="AlphaFoldDB" id="A0AAD4DNN9"/>
<dbReference type="GeneID" id="64663131"/>
<comment type="caution">
    <text evidence="2">The sequence shown here is derived from an EMBL/GenBank/DDBJ whole genome shotgun (WGS) entry which is preliminary data.</text>
</comment>
<name>A0AAD4DNN9_9AGAM</name>